<dbReference type="PANTHER" id="PTHR37540:SF5">
    <property type="entry name" value="TRANSCRIPTION FACTOR DOMAIN-CONTAINING PROTEIN"/>
    <property type="match status" value="1"/>
</dbReference>
<feature type="region of interest" description="Disordered" evidence="1">
    <location>
        <begin position="1"/>
        <end position="55"/>
    </location>
</feature>
<organism evidence="2 3">
    <name type="scientific">Pseudopithomyces chartarum</name>
    <dbReference type="NCBI Taxonomy" id="1892770"/>
    <lineage>
        <taxon>Eukaryota</taxon>
        <taxon>Fungi</taxon>
        <taxon>Dikarya</taxon>
        <taxon>Ascomycota</taxon>
        <taxon>Pezizomycotina</taxon>
        <taxon>Dothideomycetes</taxon>
        <taxon>Pleosporomycetidae</taxon>
        <taxon>Pleosporales</taxon>
        <taxon>Massarineae</taxon>
        <taxon>Didymosphaeriaceae</taxon>
        <taxon>Pseudopithomyces</taxon>
    </lineage>
</organism>
<name>A0AAN6M5E9_9PLEO</name>
<dbReference type="EMBL" id="WVTA01000001">
    <property type="protein sequence ID" value="KAK3216745.1"/>
    <property type="molecule type" value="Genomic_DNA"/>
</dbReference>
<dbReference type="AlphaFoldDB" id="A0AAN6M5E9"/>
<feature type="region of interest" description="Disordered" evidence="1">
    <location>
        <begin position="67"/>
        <end position="90"/>
    </location>
</feature>
<sequence length="546" mass="60870">MAPNVTQSQDLLPPAPAEQKTRNRRRVARRKGPPQLQFVTATDPSDFKGDQAKRSVRSQAMIQYRYQSAEQKRQKNDEKLANSSRPSTTTYVVRARPKAKALMLPLNQAAGDLLESEQERDMILNHFLGNRLATSCIGNNVDPFLVIPKFTTPELNSNQLVRSCNRVFVSKQTLARWVPAMLAHPHILLSSTIMSSTWRDMVEGVCGESRRTILLKAEIISWVNERLQNAATMYHNDTIMVILHLLMGETWSCNEDALHIHVAGLARLMSARAQREAAAGFDVVPNLGVDSSVVLPESPLYCPREEMYSVMADPACSTHTYQLLRDVRDVTDVFLAYSDSLACISEEEQGLDQGRIGRLSMEYDVQLGQFRTKLARMPSAFTPGLATSNDWTYEVCRITALIHTSAIITCVPFSVAADGELNAVVRTAAASTSDSVLSRRLVESLLDALERTNTGDVWNSMAGVFYWVCAVGAAAARAPVASETQDGEPSTWVRRCLTMFASRTLAQMIFEYPMPILAAQRKLVRVQALLGRYDDEQHPQAFYKHL</sequence>
<keyword evidence="3" id="KW-1185">Reference proteome</keyword>
<feature type="compositionally biased region" description="Polar residues" evidence="1">
    <location>
        <begin position="81"/>
        <end position="90"/>
    </location>
</feature>
<evidence type="ECO:0000313" key="2">
    <source>
        <dbReference type="EMBL" id="KAK3216745.1"/>
    </source>
</evidence>
<comment type="caution">
    <text evidence="2">The sequence shown here is derived from an EMBL/GenBank/DDBJ whole genome shotgun (WGS) entry which is preliminary data.</text>
</comment>
<feature type="compositionally biased region" description="Polar residues" evidence="1">
    <location>
        <begin position="1"/>
        <end position="10"/>
    </location>
</feature>
<accession>A0AAN6M5E9</accession>
<gene>
    <name evidence="2" type="ORF">GRF29_1g861665</name>
</gene>
<dbReference type="Proteomes" id="UP001280581">
    <property type="component" value="Unassembled WGS sequence"/>
</dbReference>
<protein>
    <submittedName>
        <fullName evidence="2">Uncharacterized protein</fullName>
    </submittedName>
</protein>
<feature type="compositionally biased region" description="Basic residues" evidence="1">
    <location>
        <begin position="22"/>
        <end position="32"/>
    </location>
</feature>
<evidence type="ECO:0000256" key="1">
    <source>
        <dbReference type="SAM" id="MobiDB-lite"/>
    </source>
</evidence>
<reference evidence="2 3" key="1">
    <citation type="submission" date="2021-02" db="EMBL/GenBank/DDBJ databases">
        <title>Genome assembly of Pseudopithomyces chartarum.</title>
        <authorList>
            <person name="Jauregui R."/>
            <person name="Singh J."/>
            <person name="Voisey C."/>
        </authorList>
    </citation>
    <scope>NUCLEOTIDE SEQUENCE [LARGE SCALE GENOMIC DNA]</scope>
    <source>
        <strain evidence="2 3">AGR01</strain>
    </source>
</reference>
<evidence type="ECO:0000313" key="3">
    <source>
        <dbReference type="Proteomes" id="UP001280581"/>
    </source>
</evidence>
<feature type="compositionally biased region" description="Basic and acidic residues" evidence="1">
    <location>
        <begin position="70"/>
        <end position="80"/>
    </location>
</feature>
<proteinExistence type="predicted"/>
<dbReference type="PANTHER" id="PTHR37540">
    <property type="entry name" value="TRANSCRIPTION FACTOR (ACR-2), PUTATIVE-RELATED-RELATED"/>
    <property type="match status" value="1"/>
</dbReference>